<feature type="transmembrane region" description="Helical" evidence="1">
    <location>
        <begin position="46"/>
        <end position="65"/>
    </location>
</feature>
<keyword evidence="3" id="KW-1185">Reference proteome</keyword>
<evidence type="ECO:0000313" key="3">
    <source>
        <dbReference type="Proteomes" id="UP000639396"/>
    </source>
</evidence>
<gene>
    <name evidence="2" type="ORF">IDH45_00800</name>
</gene>
<keyword evidence="1" id="KW-1133">Transmembrane helix</keyword>
<dbReference type="Proteomes" id="UP000639396">
    <property type="component" value="Unassembled WGS sequence"/>
</dbReference>
<comment type="caution">
    <text evidence="2">The sequence shown here is derived from an EMBL/GenBank/DDBJ whole genome shotgun (WGS) entry which is preliminary data.</text>
</comment>
<name>A0A927GYJ8_9BACL</name>
<sequence length="108" mass="12066">MPDTQLFTWQALLTIGGASLLTFYIVQYTKVLIDRILQKWRVPTDLYAVLVAWIVLLAAQFAIGVQVAHDWRTYFLTFANAFLVAAAAGQIQNKSIHPPGGESTNERT</sequence>
<reference evidence="2" key="1">
    <citation type="submission" date="2020-09" db="EMBL/GenBank/DDBJ databases">
        <title>A novel bacterium of genus Paenibacillus, isolated from South China Sea.</title>
        <authorList>
            <person name="Huang H."/>
            <person name="Mo K."/>
            <person name="Hu Y."/>
        </authorList>
    </citation>
    <scope>NUCLEOTIDE SEQUENCE</scope>
    <source>
        <strain evidence="2">IB182363</strain>
    </source>
</reference>
<organism evidence="2 3">
    <name type="scientific">Paenibacillus oceani</name>
    <dbReference type="NCBI Taxonomy" id="2772510"/>
    <lineage>
        <taxon>Bacteria</taxon>
        <taxon>Bacillati</taxon>
        <taxon>Bacillota</taxon>
        <taxon>Bacilli</taxon>
        <taxon>Bacillales</taxon>
        <taxon>Paenibacillaceae</taxon>
        <taxon>Paenibacillus</taxon>
    </lineage>
</organism>
<dbReference type="RefSeq" id="WP_190923734.1">
    <property type="nucleotide sequence ID" value="NZ_JACXJA010000001.1"/>
</dbReference>
<dbReference type="EMBL" id="JACXJA010000001">
    <property type="protein sequence ID" value="MBD2860524.1"/>
    <property type="molecule type" value="Genomic_DNA"/>
</dbReference>
<feature type="transmembrane region" description="Helical" evidence="1">
    <location>
        <begin position="6"/>
        <end position="26"/>
    </location>
</feature>
<evidence type="ECO:0000256" key="1">
    <source>
        <dbReference type="SAM" id="Phobius"/>
    </source>
</evidence>
<keyword evidence="1" id="KW-0472">Membrane</keyword>
<proteinExistence type="predicted"/>
<evidence type="ECO:0000313" key="2">
    <source>
        <dbReference type="EMBL" id="MBD2860524.1"/>
    </source>
</evidence>
<accession>A0A927GYJ8</accession>
<dbReference type="AlphaFoldDB" id="A0A927GYJ8"/>
<keyword evidence="1" id="KW-0812">Transmembrane</keyword>
<protein>
    <submittedName>
        <fullName evidence="2">Uncharacterized protein</fullName>
    </submittedName>
</protein>